<dbReference type="PROSITE" id="PS50110">
    <property type="entry name" value="RESPONSE_REGULATORY"/>
    <property type="match status" value="1"/>
</dbReference>
<evidence type="ECO:0000256" key="3">
    <source>
        <dbReference type="ARBA" id="ARBA00022553"/>
    </source>
</evidence>
<evidence type="ECO:0000256" key="7">
    <source>
        <dbReference type="SAM" id="MobiDB-lite"/>
    </source>
</evidence>
<dbReference type="PANTHER" id="PTHR43047">
    <property type="entry name" value="TWO-COMPONENT HISTIDINE PROTEIN KINASE"/>
    <property type="match status" value="1"/>
</dbReference>
<feature type="region of interest" description="Disordered" evidence="7">
    <location>
        <begin position="129"/>
        <end position="148"/>
    </location>
</feature>
<dbReference type="EMBL" id="JAGPXD010000002">
    <property type="protein sequence ID" value="KAH7366737.1"/>
    <property type="molecule type" value="Genomic_DNA"/>
</dbReference>
<feature type="compositionally biased region" description="Polar residues" evidence="7">
    <location>
        <begin position="880"/>
        <end position="898"/>
    </location>
</feature>
<feature type="region of interest" description="Disordered" evidence="7">
    <location>
        <begin position="834"/>
        <end position="1032"/>
    </location>
</feature>
<dbReference type="CDD" id="cd16922">
    <property type="entry name" value="HATPase_EvgS-ArcB-TorS-like"/>
    <property type="match status" value="1"/>
</dbReference>
<dbReference type="SMART" id="SM00387">
    <property type="entry name" value="HATPase_c"/>
    <property type="match status" value="1"/>
</dbReference>
<dbReference type="InterPro" id="IPR036097">
    <property type="entry name" value="HisK_dim/P_sf"/>
</dbReference>
<feature type="compositionally biased region" description="Low complexity" evidence="7">
    <location>
        <begin position="623"/>
        <end position="633"/>
    </location>
</feature>
<accession>A0A8K0TLJ1</accession>
<dbReference type="Pfam" id="PF02518">
    <property type="entry name" value="HATPase_c"/>
    <property type="match status" value="1"/>
</dbReference>
<feature type="modified residue" description="4-aspartylphosphate" evidence="6">
    <location>
        <position position="1973"/>
    </location>
</feature>
<feature type="compositionally biased region" description="Low complexity" evidence="7">
    <location>
        <begin position="1001"/>
        <end position="1010"/>
    </location>
</feature>
<feature type="region of interest" description="Disordered" evidence="7">
    <location>
        <begin position="532"/>
        <end position="604"/>
    </location>
</feature>
<sequence length="2043" mass="222707">MPSSKLTTDKKASNSSRRLSLTRRASSESTKSATTATTPPLPSPRHGLVPAHSTAAHAQIAAMPAHGQQQKRADRPSPSTSPSLVPESPSAVLNAAFASPTSSIGLPSPTAPAENTRYIDAVAGGAEPGARTVDPFSSDAGSSPSLTESQIQLNLYRERLARDLERRDLATRGLLASPADKARVSPIQEESITAPPGASSGPTTATSTESGNTIRGGYTPGLMAGTPSYPFPRMATTPGFAPGYMQRPFNTMSPSSYNFMSHAMSLDHFAAQDKVLSGSSTPASALTFHPSGSAPYLEGSDFPTPNLYDLSLMLSAEPGLDAWWSTVVQIMRDVYKAERVTLAIPADSTDIENVPWGQKATYNEHEEDELSLAYLARGSSMVPSSMGDFSTESPVTDESHRHRPVSRPSLQTRHSFTAYEEDKASRASGGEPAMSKRPSFLARSKSYFPPGQQPAEVRKESPELNQTSLARHDAEDDDKVPSWEAPLAPPPLGKGRVLPMLQALDYEADPLIDHAGVTRVLDRGKVIALTRSYPYLQNQPQEPQGKSKGDGKSPEQSSKKRPKKPRGDSSAKLSTLLSNVNAPRSAKSATSAPSEKWKPSSMISRLDQEQLPQLSPQYEEYEQAPASPWSQSPAPSPAVRPEPKENPFFADATVDEDSFNPDSGPATYAGMPAPEAIGIDNSWTVLHIPLTHLLLSKPTSTHPFRLDASALEQKSTQARDSRAGSVDARVRSQSPEEAPRNDKPHPIAILSILSPIIPYPSTLRHSLEHLGPHLATSFSIARHYSNLETELAGMQRRRPQTAGFGGLATDGRPLADPTSMGAFNYGLPEDMIPQPSLTGSITSPSDYSGLSKSAAGSPSGTPGWDQGTLSLVMDRRQGVSPAQMSSSGDSYFSTKQRLSASATDSSSASGSHKHRGTSKETSPVDRRQSRKTAADNDLSDRPDDGHSTNPTRRMSSKDLNVPRDDDTAGKGRGPEPRTPDPQHRHTQLHSYGADFATSFQSLPPSSSVVSKPAAQTAPTRAGSLQMGPADMPPPSDRLKGLMLDALPAHVFVSLPQTGEVVWVNSRYLTYRGQTVADLAANPWGSIHPEDRDEYLKAWSHSLRTGEQFSRTVRIRRFDGVYRWFYARAVASRDKRGVLMQFLGSYMDIHDQHIAELKAARQEEIEASEAKHRLLANLIPQIIFTATEDEGITFANDQWLSYTGQSFDDCLGLGFMDFVHPEDLAKCKIPTDRPPTPLPRSPVDRKTMKKTAPAAASPSNTPKAARGQLSEANIRGVHQALSRNNSSSSSSVYELPTTDLSELARKGIIKVATDSNGRLSYTTEVRLRSKAGDYRWHLIRCVEIDNIDFGSGASSFFGSATDINDHKLLEAKLKEAMESKSRFLSNMSHEIRTPLIGISGMVSFLQDTILNEEQRDYTNTIQTSANSLLMIINDILDLSKVDAGMMKLKYEWFHTRALIEDVNELVSTMAIAKRLELNYVVEADVPTWVKGDKVRIRQVLLNVIGNAIKFTSEGEVFSRCRIFRGDSSALESNEISLEFAIIDTGRGFSKDEAELIFKPFSQIDGSSTRQHGGSGLGLVISRQLVELHGGKMEGTAVPGKGSTFTFTARFTLPTPEDHPDLPISPMTVPAQTEPQHNIQLPPPGYKPLPAMRPLRLTPKTSPAAEAGVSSLASSGSSDPSIHSGRSQITERSSVSSVNVGLVHFSEAARASGQDLSQMKLELPTSETSSSSTPTHDSTKTLTPPQEFRPPMYSILIICPQTHSREATVQHIEQTLPKDVPHQITALESVEQADELIGGDDPVHFTHIVLNLPSPESLMAMLDRVQHFTTTDRTAILILSDTGQRQAVVKLATDAKQEALVSEERVTFINKPVKPSRFAVIFDPEKMQDSSIDRNRSTAQRMVESQKQSYQEIEKRMGNKGYKVLLVEDNPVNQKVLQKYLKKVGVQVEVAADGVECTDMVLSRGHEYYSLILCDLHMPRKDGYQACREIRQWESENSFGKLPIIALSANVMSDVQDKCVSAGFSDYVTKPVDFIDLSRAMSKFF</sequence>
<dbReference type="InterPro" id="IPR005467">
    <property type="entry name" value="His_kinase_dom"/>
</dbReference>
<dbReference type="InterPro" id="IPR011006">
    <property type="entry name" value="CheY-like_superfamily"/>
</dbReference>
<dbReference type="InterPro" id="IPR001610">
    <property type="entry name" value="PAC"/>
</dbReference>
<protein>
    <recommendedName>
        <fullName evidence="2">histidine kinase</fullName>
        <ecNumber evidence="2">2.7.13.3</ecNumber>
    </recommendedName>
</protein>
<dbReference type="FunFam" id="1.10.287.130:FF:000050">
    <property type="entry name" value="Related to histidine kinase"/>
    <property type="match status" value="1"/>
</dbReference>
<keyword evidence="5 12" id="KW-0418">Kinase</keyword>
<feature type="domain" description="PAC" evidence="11">
    <location>
        <begin position="1320"/>
        <end position="1374"/>
    </location>
</feature>
<dbReference type="Pfam" id="PF00512">
    <property type="entry name" value="HisKA"/>
    <property type="match status" value="1"/>
</dbReference>
<evidence type="ECO:0000256" key="6">
    <source>
        <dbReference type="PROSITE-ProRule" id="PRU00169"/>
    </source>
</evidence>
<feature type="region of interest" description="Disordered" evidence="7">
    <location>
        <begin position="180"/>
        <end position="216"/>
    </location>
</feature>
<dbReference type="SUPFAM" id="SSF47384">
    <property type="entry name" value="Homodimeric domain of signal transducing histidine kinase"/>
    <property type="match status" value="1"/>
</dbReference>
<dbReference type="SUPFAM" id="SSF52172">
    <property type="entry name" value="CheY-like"/>
    <property type="match status" value="1"/>
</dbReference>
<dbReference type="SUPFAM" id="SSF55874">
    <property type="entry name" value="ATPase domain of HSP90 chaperone/DNA topoisomerase II/histidine kinase"/>
    <property type="match status" value="1"/>
</dbReference>
<feature type="compositionally biased region" description="Low complexity" evidence="7">
    <location>
        <begin position="1662"/>
        <end position="1685"/>
    </location>
</feature>
<evidence type="ECO:0000259" key="10">
    <source>
        <dbReference type="PROSITE" id="PS50112"/>
    </source>
</evidence>
<feature type="compositionally biased region" description="Basic and acidic residues" evidence="7">
    <location>
        <begin position="960"/>
        <end position="983"/>
    </location>
</feature>
<dbReference type="CDD" id="cd17546">
    <property type="entry name" value="REC_hyHK_CKI1_RcsC-like"/>
    <property type="match status" value="1"/>
</dbReference>
<feature type="region of interest" description="Disordered" evidence="7">
    <location>
        <begin position="1660"/>
        <end position="1693"/>
    </location>
</feature>
<gene>
    <name evidence="12" type="ORF">B0T11DRAFT_46761</name>
</gene>
<feature type="compositionally biased region" description="Polar residues" evidence="7">
    <location>
        <begin position="571"/>
        <end position="593"/>
    </location>
</feature>
<name>A0A8K0TLJ1_9PEZI</name>
<dbReference type="InterPro" id="IPR000700">
    <property type="entry name" value="PAS-assoc_C"/>
</dbReference>
<organism evidence="12 13">
    <name type="scientific">Plectosphaerella cucumerina</name>
    <dbReference type="NCBI Taxonomy" id="40658"/>
    <lineage>
        <taxon>Eukaryota</taxon>
        <taxon>Fungi</taxon>
        <taxon>Dikarya</taxon>
        <taxon>Ascomycota</taxon>
        <taxon>Pezizomycotina</taxon>
        <taxon>Sordariomycetes</taxon>
        <taxon>Hypocreomycetidae</taxon>
        <taxon>Glomerellales</taxon>
        <taxon>Plectosphaerellaceae</taxon>
        <taxon>Plectosphaerella</taxon>
    </lineage>
</organism>
<dbReference type="SUPFAM" id="SSF55785">
    <property type="entry name" value="PYP-like sensor domain (PAS domain)"/>
    <property type="match status" value="2"/>
</dbReference>
<dbReference type="Proteomes" id="UP000813385">
    <property type="component" value="Unassembled WGS sequence"/>
</dbReference>
<dbReference type="InterPro" id="IPR003661">
    <property type="entry name" value="HisK_dim/P_dom"/>
</dbReference>
<dbReference type="InterPro" id="IPR001789">
    <property type="entry name" value="Sig_transdc_resp-reg_receiver"/>
</dbReference>
<feature type="compositionally biased region" description="Polar residues" evidence="7">
    <location>
        <begin position="535"/>
        <end position="544"/>
    </location>
</feature>
<dbReference type="Gene3D" id="1.10.287.130">
    <property type="match status" value="1"/>
</dbReference>
<dbReference type="FunFam" id="3.30.565.10:FF:000010">
    <property type="entry name" value="Sensor histidine kinase RcsC"/>
    <property type="match status" value="1"/>
</dbReference>
<feature type="compositionally biased region" description="Low complexity" evidence="7">
    <location>
        <begin position="899"/>
        <end position="910"/>
    </location>
</feature>
<feature type="region of interest" description="Disordered" evidence="7">
    <location>
        <begin position="383"/>
        <end position="489"/>
    </location>
</feature>
<dbReference type="InterPro" id="IPR035965">
    <property type="entry name" value="PAS-like_dom_sf"/>
</dbReference>
<comment type="catalytic activity">
    <reaction evidence="1">
        <text>ATP + protein L-histidine = ADP + protein N-phospho-L-histidine.</text>
        <dbReference type="EC" id="2.7.13.3"/>
    </reaction>
</comment>
<evidence type="ECO:0000256" key="5">
    <source>
        <dbReference type="ARBA" id="ARBA00022777"/>
    </source>
</evidence>
<feature type="compositionally biased region" description="Polar residues" evidence="7">
    <location>
        <begin position="139"/>
        <end position="148"/>
    </location>
</feature>
<feature type="compositionally biased region" description="Polar residues" evidence="7">
    <location>
        <begin position="835"/>
        <end position="860"/>
    </location>
</feature>
<dbReference type="Pfam" id="PF08447">
    <property type="entry name" value="PAS_3"/>
    <property type="match status" value="1"/>
</dbReference>
<dbReference type="PANTHER" id="PTHR43047:SF74">
    <property type="entry name" value="HISTIDINE KINASE-RELATED"/>
    <property type="match status" value="1"/>
</dbReference>
<dbReference type="Pfam" id="PF00072">
    <property type="entry name" value="Response_reg"/>
    <property type="match status" value="1"/>
</dbReference>
<feature type="compositionally biased region" description="Low complexity" evidence="7">
    <location>
        <begin position="193"/>
        <end position="211"/>
    </location>
</feature>
<feature type="region of interest" description="Disordered" evidence="7">
    <location>
        <begin position="710"/>
        <end position="745"/>
    </location>
</feature>
<feature type="domain" description="Response regulatory" evidence="9">
    <location>
        <begin position="1921"/>
        <end position="2043"/>
    </location>
</feature>
<evidence type="ECO:0000256" key="2">
    <source>
        <dbReference type="ARBA" id="ARBA00012438"/>
    </source>
</evidence>
<feature type="compositionally biased region" description="Low complexity" evidence="7">
    <location>
        <begin position="1723"/>
        <end position="1734"/>
    </location>
</feature>
<dbReference type="OrthoDB" id="303614at2759"/>
<dbReference type="PROSITE" id="PS50113">
    <property type="entry name" value="PAC"/>
    <property type="match status" value="2"/>
</dbReference>
<feature type="compositionally biased region" description="Low complexity" evidence="7">
    <location>
        <begin position="13"/>
        <end position="38"/>
    </location>
</feature>
<feature type="region of interest" description="Disordered" evidence="7">
    <location>
        <begin position="1225"/>
        <end position="1266"/>
    </location>
</feature>
<dbReference type="PRINTS" id="PR00344">
    <property type="entry name" value="BCTRLSENSOR"/>
</dbReference>
<keyword evidence="13" id="KW-1185">Reference proteome</keyword>
<feature type="domain" description="PAS" evidence="10">
    <location>
        <begin position="1167"/>
        <end position="1222"/>
    </location>
</feature>
<comment type="caution">
    <text evidence="12">The sequence shown here is derived from an EMBL/GenBank/DDBJ whole genome shotgun (WGS) entry which is preliminary data.</text>
</comment>
<dbReference type="PROSITE" id="PS50109">
    <property type="entry name" value="HIS_KIN"/>
    <property type="match status" value="1"/>
</dbReference>
<evidence type="ECO:0000259" key="9">
    <source>
        <dbReference type="PROSITE" id="PS50110"/>
    </source>
</evidence>
<feature type="compositionally biased region" description="Low complexity" evidence="7">
    <location>
        <begin position="51"/>
        <end position="65"/>
    </location>
</feature>
<keyword evidence="4" id="KW-0808">Transferase</keyword>
<feature type="region of interest" description="Disordered" evidence="7">
    <location>
        <begin position="619"/>
        <end position="664"/>
    </location>
</feature>
<feature type="region of interest" description="Disordered" evidence="7">
    <location>
        <begin position="1719"/>
        <end position="1744"/>
    </location>
</feature>
<dbReference type="Pfam" id="PF13426">
    <property type="entry name" value="PAS_9"/>
    <property type="match status" value="1"/>
</dbReference>
<dbReference type="InterPro" id="IPR000014">
    <property type="entry name" value="PAS"/>
</dbReference>
<feature type="region of interest" description="Disordered" evidence="7">
    <location>
        <begin position="1"/>
        <end position="92"/>
    </location>
</feature>
<dbReference type="PROSITE" id="PS50112">
    <property type="entry name" value="PAS"/>
    <property type="match status" value="1"/>
</dbReference>
<dbReference type="SMART" id="SM00448">
    <property type="entry name" value="REC"/>
    <property type="match status" value="1"/>
</dbReference>
<dbReference type="CDD" id="cd00130">
    <property type="entry name" value="PAS"/>
    <property type="match status" value="2"/>
</dbReference>
<evidence type="ECO:0000256" key="1">
    <source>
        <dbReference type="ARBA" id="ARBA00000085"/>
    </source>
</evidence>
<dbReference type="Gene3D" id="3.30.565.10">
    <property type="entry name" value="Histidine kinase-like ATPase, C-terminal domain"/>
    <property type="match status" value="1"/>
</dbReference>
<evidence type="ECO:0000259" key="8">
    <source>
        <dbReference type="PROSITE" id="PS50109"/>
    </source>
</evidence>
<dbReference type="InterPro" id="IPR004358">
    <property type="entry name" value="Sig_transdc_His_kin-like_C"/>
</dbReference>
<feature type="compositionally biased region" description="Low complexity" evidence="7">
    <location>
        <begin position="1249"/>
        <end position="1264"/>
    </location>
</feature>
<dbReference type="GO" id="GO:0005886">
    <property type="term" value="C:plasma membrane"/>
    <property type="evidence" value="ECO:0007669"/>
    <property type="project" value="TreeGrafter"/>
</dbReference>
<feature type="domain" description="Histidine kinase" evidence="8">
    <location>
        <begin position="1385"/>
        <end position="1611"/>
    </location>
</feature>
<dbReference type="CDD" id="cd00082">
    <property type="entry name" value="HisKA"/>
    <property type="match status" value="1"/>
</dbReference>
<dbReference type="FunFam" id="3.40.50.2300:FF:000158">
    <property type="entry name" value="Sensor histidine kinase/response regulator"/>
    <property type="match status" value="1"/>
</dbReference>
<dbReference type="Gene3D" id="3.30.450.20">
    <property type="entry name" value="PAS domain"/>
    <property type="match status" value="2"/>
</dbReference>
<feature type="domain" description="PAC" evidence="11">
    <location>
        <begin position="1108"/>
        <end position="1160"/>
    </location>
</feature>
<evidence type="ECO:0000256" key="4">
    <source>
        <dbReference type="ARBA" id="ARBA00022679"/>
    </source>
</evidence>
<evidence type="ECO:0000313" key="12">
    <source>
        <dbReference type="EMBL" id="KAH7366737.1"/>
    </source>
</evidence>
<dbReference type="InterPro" id="IPR013655">
    <property type="entry name" value="PAS_fold_3"/>
</dbReference>
<dbReference type="GO" id="GO:0000155">
    <property type="term" value="F:phosphorelay sensor kinase activity"/>
    <property type="evidence" value="ECO:0007669"/>
    <property type="project" value="InterPro"/>
</dbReference>
<dbReference type="SMART" id="SM00091">
    <property type="entry name" value="PAS"/>
    <property type="match status" value="2"/>
</dbReference>
<dbReference type="InterPro" id="IPR036890">
    <property type="entry name" value="HATPase_C_sf"/>
</dbReference>
<dbReference type="GO" id="GO:0009927">
    <property type="term" value="F:histidine phosphotransfer kinase activity"/>
    <property type="evidence" value="ECO:0007669"/>
    <property type="project" value="TreeGrafter"/>
</dbReference>
<proteinExistence type="predicted"/>
<dbReference type="Gene3D" id="3.40.50.2300">
    <property type="match status" value="1"/>
</dbReference>
<keyword evidence="3 6" id="KW-0597">Phosphoprotein</keyword>
<feature type="compositionally biased region" description="Basic and acidic residues" evidence="7">
    <location>
        <begin position="922"/>
        <end position="946"/>
    </location>
</feature>
<dbReference type="SMART" id="SM00388">
    <property type="entry name" value="HisKA"/>
    <property type="match status" value="1"/>
</dbReference>
<evidence type="ECO:0000259" key="11">
    <source>
        <dbReference type="PROSITE" id="PS50113"/>
    </source>
</evidence>
<dbReference type="SMART" id="SM00086">
    <property type="entry name" value="PAC"/>
    <property type="match status" value="2"/>
</dbReference>
<dbReference type="EC" id="2.7.13.3" evidence="2"/>
<reference evidence="12" key="1">
    <citation type="journal article" date="2021" name="Nat. Commun.">
        <title>Genetic determinants of endophytism in the Arabidopsis root mycobiome.</title>
        <authorList>
            <person name="Mesny F."/>
            <person name="Miyauchi S."/>
            <person name="Thiergart T."/>
            <person name="Pickel B."/>
            <person name="Atanasova L."/>
            <person name="Karlsson M."/>
            <person name="Huettel B."/>
            <person name="Barry K.W."/>
            <person name="Haridas S."/>
            <person name="Chen C."/>
            <person name="Bauer D."/>
            <person name="Andreopoulos W."/>
            <person name="Pangilinan J."/>
            <person name="LaButti K."/>
            <person name="Riley R."/>
            <person name="Lipzen A."/>
            <person name="Clum A."/>
            <person name="Drula E."/>
            <person name="Henrissat B."/>
            <person name="Kohler A."/>
            <person name="Grigoriev I.V."/>
            <person name="Martin F.M."/>
            <person name="Hacquard S."/>
        </authorList>
    </citation>
    <scope>NUCLEOTIDE SEQUENCE</scope>
    <source>
        <strain evidence="12">MPI-CAGE-AT-0016</strain>
    </source>
</reference>
<dbReference type="InterPro" id="IPR003594">
    <property type="entry name" value="HATPase_dom"/>
</dbReference>
<evidence type="ECO:0000313" key="13">
    <source>
        <dbReference type="Proteomes" id="UP000813385"/>
    </source>
</evidence>
<feature type="compositionally biased region" description="Polar residues" evidence="7">
    <location>
        <begin position="383"/>
        <end position="396"/>
    </location>
</feature>